<dbReference type="InterPro" id="IPR036890">
    <property type="entry name" value="HATPase_C_sf"/>
</dbReference>
<evidence type="ECO:0000313" key="4">
    <source>
        <dbReference type="Proteomes" id="UP001500831"/>
    </source>
</evidence>
<dbReference type="PANTHER" id="PTHR35526:SF3">
    <property type="entry name" value="ANTI-SIGMA-F FACTOR RSBW"/>
    <property type="match status" value="1"/>
</dbReference>
<evidence type="ECO:0000313" key="3">
    <source>
        <dbReference type="EMBL" id="GAA2872628.1"/>
    </source>
</evidence>
<dbReference type="InterPro" id="IPR050267">
    <property type="entry name" value="Anti-sigma-factor_SerPK"/>
</dbReference>
<keyword evidence="4" id="KW-1185">Reference proteome</keyword>
<dbReference type="CDD" id="cd16936">
    <property type="entry name" value="HATPase_RsbW-like"/>
    <property type="match status" value="1"/>
</dbReference>
<comment type="caution">
    <text evidence="3">The sequence shown here is derived from an EMBL/GenBank/DDBJ whole genome shotgun (WGS) entry which is preliminary data.</text>
</comment>
<accession>A0ABP6IDI7</accession>
<name>A0ABP6IDI7_9ACTN</name>
<sequence length="161" mass="17109">MNPETPREVFLPGEPESVSRARGEVREWLGEDHPAYENARLVVSELVTNAVRHARHGVTGCAPVPPLVLRLAAHGDLLRVEVADAGLSAEDPRVRSAPIVFLAEGGRGLAIVSALSGGNWGCRSHDPEPGRTVWCEIPATPSSSEDVVPDALRGAGLRIFG</sequence>
<dbReference type="Proteomes" id="UP001500831">
    <property type="component" value="Unassembled WGS sequence"/>
</dbReference>
<keyword evidence="1" id="KW-0723">Serine/threonine-protein kinase</keyword>
<dbReference type="EMBL" id="BAAAVI010000021">
    <property type="protein sequence ID" value="GAA2872628.1"/>
    <property type="molecule type" value="Genomic_DNA"/>
</dbReference>
<feature type="domain" description="Histidine kinase/HSP90-like ATPase" evidence="2">
    <location>
        <begin position="12"/>
        <end position="116"/>
    </location>
</feature>
<keyword evidence="1" id="KW-0808">Transferase</keyword>
<protein>
    <recommendedName>
        <fullName evidence="2">Histidine kinase/HSP90-like ATPase domain-containing protein</fullName>
    </recommendedName>
</protein>
<evidence type="ECO:0000259" key="2">
    <source>
        <dbReference type="Pfam" id="PF13581"/>
    </source>
</evidence>
<dbReference type="SUPFAM" id="SSF55874">
    <property type="entry name" value="ATPase domain of HSP90 chaperone/DNA topoisomerase II/histidine kinase"/>
    <property type="match status" value="1"/>
</dbReference>
<gene>
    <name evidence="3" type="ORF">GCM10010517_33060</name>
</gene>
<dbReference type="PANTHER" id="PTHR35526">
    <property type="entry name" value="ANTI-SIGMA-F FACTOR RSBW-RELATED"/>
    <property type="match status" value="1"/>
</dbReference>
<dbReference type="RefSeq" id="WP_344972205.1">
    <property type="nucleotide sequence ID" value="NZ_BAAAVI010000021.1"/>
</dbReference>
<reference evidence="4" key="1">
    <citation type="journal article" date="2019" name="Int. J. Syst. Evol. Microbiol.">
        <title>The Global Catalogue of Microorganisms (GCM) 10K type strain sequencing project: providing services to taxonomists for standard genome sequencing and annotation.</title>
        <authorList>
            <consortium name="The Broad Institute Genomics Platform"/>
            <consortium name="The Broad Institute Genome Sequencing Center for Infectious Disease"/>
            <person name="Wu L."/>
            <person name="Ma J."/>
        </authorList>
    </citation>
    <scope>NUCLEOTIDE SEQUENCE [LARGE SCALE GENOMIC DNA]</scope>
    <source>
        <strain evidence="4">JCM 6242</strain>
    </source>
</reference>
<organism evidence="3 4">
    <name type="scientific">Streptosporangium fragile</name>
    <dbReference type="NCBI Taxonomy" id="46186"/>
    <lineage>
        <taxon>Bacteria</taxon>
        <taxon>Bacillati</taxon>
        <taxon>Actinomycetota</taxon>
        <taxon>Actinomycetes</taxon>
        <taxon>Streptosporangiales</taxon>
        <taxon>Streptosporangiaceae</taxon>
        <taxon>Streptosporangium</taxon>
    </lineage>
</organism>
<dbReference type="Pfam" id="PF13581">
    <property type="entry name" value="HATPase_c_2"/>
    <property type="match status" value="1"/>
</dbReference>
<dbReference type="InterPro" id="IPR003594">
    <property type="entry name" value="HATPase_dom"/>
</dbReference>
<keyword evidence="1" id="KW-0418">Kinase</keyword>
<evidence type="ECO:0000256" key="1">
    <source>
        <dbReference type="ARBA" id="ARBA00022527"/>
    </source>
</evidence>
<proteinExistence type="predicted"/>
<dbReference type="Gene3D" id="3.30.565.10">
    <property type="entry name" value="Histidine kinase-like ATPase, C-terminal domain"/>
    <property type="match status" value="1"/>
</dbReference>